<reference evidence="1 2" key="1">
    <citation type="submission" date="2018-11" db="EMBL/GenBank/DDBJ databases">
        <title>Genomic Encyclopedia of Type Strains, Phase IV (KMG-IV): sequencing the most valuable type-strain genomes for metagenomic binning, comparative biology and taxonomic classification.</title>
        <authorList>
            <person name="Goeker M."/>
        </authorList>
    </citation>
    <scope>NUCLEOTIDE SEQUENCE [LARGE SCALE GENOMIC DNA]</scope>
    <source>
        <strain evidence="1 2">DSM 16974</strain>
    </source>
</reference>
<protein>
    <submittedName>
        <fullName evidence="1">Uncharacterized protein</fullName>
    </submittedName>
</protein>
<dbReference type="EMBL" id="RJUK01000002">
    <property type="protein sequence ID" value="ROQ18555.1"/>
    <property type="molecule type" value="Genomic_DNA"/>
</dbReference>
<proteinExistence type="predicted"/>
<evidence type="ECO:0000313" key="2">
    <source>
        <dbReference type="Proteomes" id="UP000273643"/>
    </source>
</evidence>
<evidence type="ECO:0000313" key="1">
    <source>
        <dbReference type="EMBL" id="ROQ18555.1"/>
    </source>
</evidence>
<dbReference type="RefSeq" id="WP_123639162.1">
    <property type="nucleotide sequence ID" value="NZ_JBHYFO010000006.1"/>
</dbReference>
<name>A0A3N1NQS0_9GAMM</name>
<keyword evidence="2" id="KW-1185">Reference proteome</keyword>
<dbReference type="AlphaFoldDB" id="A0A3N1NQS0"/>
<organism evidence="1 2">
    <name type="scientific">Marinimicrobium koreense</name>
    <dbReference type="NCBI Taxonomy" id="306545"/>
    <lineage>
        <taxon>Bacteria</taxon>
        <taxon>Pseudomonadati</taxon>
        <taxon>Pseudomonadota</taxon>
        <taxon>Gammaproteobacteria</taxon>
        <taxon>Cellvibrionales</taxon>
        <taxon>Cellvibrionaceae</taxon>
        <taxon>Marinimicrobium</taxon>
    </lineage>
</organism>
<accession>A0A3N1NQS0</accession>
<dbReference type="Proteomes" id="UP000273643">
    <property type="component" value="Unassembled WGS sequence"/>
</dbReference>
<comment type="caution">
    <text evidence="1">The sequence shown here is derived from an EMBL/GenBank/DDBJ whole genome shotgun (WGS) entry which is preliminary data.</text>
</comment>
<sequence>MALLARTLSDAPVEETRDWLVTEIAPHQFSAHRSALVQGSWTGWFDMAVWLKTPAGAMQPLQLELVYRDGAGEQRVAIDRCPVGGHRTVLLNASLPLTFSGRVQWAAFVLKRLAPEAKVSLDLCHLVPQERRQRFA</sequence>
<dbReference type="OrthoDB" id="5701895at2"/>
<gene>
    <name evidence="1" type="ORF">EDC38_2783</name>
</gene>